<dbReference type="PANTHER" id="PTHR42841">
    <property type="entry name" value="AMINE OXIDASE"/>
    <property type="match status" value="1"/>
</dbReference>
<dbReference type="Proteomes" id="UP001551482">
    <property type="component" value="Unassembled WGS sequence"/>
</dbReference>
<dbReference type="Pfam" id="PF01593">
    <property type="entry name" value="Amino_oxidase"/>
    <property type="match status" value="1"/>
</dbReference>
<name>A0ABV3DWD5_9ACTN</name>
<proteinExistence type="predicted"/>
<feature type="domain" description="Amine oxidase" evidence="1">
    <location>
        <begin position="6"/>
        <end position="407"/>
    </location>
</feature>
<dbReference type="InterPro" id="IPR036188">
    <property type="entry name" value="FAD/NAD-bd_sf"/>
</dbReference>
<evidence type="ECO:0000259" key="1">
    <source>
        <dbReference type="Pfam" id="PF01593"/>
    </source>
</evidence>
<dbReference type="EMBL" id="JBEZFP010000231">
    <property type="protein sequence ID" value="MEU8140051.1"/>
    <property type="molecule type" value="Genomic_DNA"/>
</dbReference>
<protein>
    <submittedName>
        <fullName evidence="2">FAD-dependent oxidoreductase</fullName>
    </submittedName>
</protein>
<accession>A0ABV3DWD5</accession>
<dbReference type="RefSeq" id="WP_358364797.1">
    <property type="nucleotide sequence ID" value="NZ_JBEZFP010000231.1"/>
</dbReference>
<reference evidence="2 3" key="1">
    <citation type="submission" date="2024-06" db="EMBL/GenBank/DDBJ databases">
        <title>The Natural Products Discovery Center: Release of the First 8490 Sequenced Strains for Exploring Actinobacteria Biosynthetic Diversity.</title>
        <authorList>
            <person name="Kalkreuter E."/>
            <person name="Kautsar S.A."/>
            <person name="Yang D."/>
            <person name="Bader C.D."/>
            <person name="Teijaro C.N."/>
            <person name="Fluegel L."/>
            <person name="Davis C.M."/>
            <person name="Simpson J.R."/>
            <person name="Lauterbach L."/>
            <person name="Steele A.D."/>
            <person name="Gui C."/>
            <person name="Meng S."/>
            <person name="Li G."/>
            <person name="Viehrig K."/>
            <person name="Ye F."/>
            <person name="Su P."/>
            <person name="Kiefer A.F."/>
            <person name="Nichols A."/>
            <person name="Cepeda A.J."/>
            <person name="Yan W."/>
            <person name="Fan B."/>
            <person name="Jiang Y."/>
            <person name="Adhikari A."/>
            <person name="Zheng C.-J."/>
            <person name="Schuster L."/>
            <person name="Cowan T.M."/>
            <person name="Smanski M.J."/>
            <person name="Chevrette M.G."/>
            <person name="De Carvalho L.P.S."/>
            <person name="Shen B."/>
        </authorList>
    </citation>
    <scope>NUCLEOTIDE SEQUENCE [LARGE SCALE GENOMIC DNA]</scope>
    <source>
        <strain evidence="2 3">NPDC048946</strain>
    </source>
</reference>
<evidence type="ECO:0000313" key="2">
    <source>
        <dbReference type="EMBL" id="MEU8140051.1"/>
    </source>
</evidence>
<gene>
    <name evidence="2" type="ORF">AB0C36_41995</name>
</gene>
<dbReference type="InterPro" id="IPR002937">
    <property type="entry name" value="Amino_oxidase"/>
</dbReference>
<evidence type="ECO:0000313" key="3">
    <source>
        <dbReference type="Proteomes" id="UP001551482"/>
    </source>
</evidence>
<sequence>MVGGGLAGLACAADLAAAGRRVRVLEASDDVGGRMRSDHRDGFVVDRGFQVFNTSYPQVKRRFDIRALKLRPFSPAVLVHGGHAGRDNHGRSRIVDPSRSRRDAVDGLRAGDVGLRDAAALAALSGWCALTPPRVLKAASARRPDRDTGATLSSWGFTDEFVARFFRPFLAGVFLEDELATSSAVFRLVWRSMVRGTLCLPAEGIGAVPRQLAASLPPGTVNVHTPVAELTDVGVLLADGGELAAAAVVVATGPAAVRHLLPAEKLPAYRTVTTYQHATERSPLAEPTLMTDTRMRFLNTCVLTEVAPTYAPAGTHLVQTSILGTDVPGREALIRTALAEAYDVDTSGWDLVATTTVDDALPAMTAPHRLSRTSRVAPGRYVCGDHRTTGSVQGALASGTRAARELLLDQA</sequence>
<keyword evidence="3" id="KW-1185">Reference proteome</keyword>
<organism evidence="2 3">
    <name type="scientific">Streptodolium elevatio</name>
    <dbReference type="NCBI Taxonomy" id="3157996"/>
    <lineage>
        <taxon>Bacteria</taxon>
        <taxon>Bacillati</taxon>
        <taxon>Actinomycetota</taxon>
        <taxon>Actinomycetes</taxon>
        <taxon>Kitasatosporales</taxon>
        <taxon>Streptomycetaceae</taxon>
        <taxon>Streptodolium</taxon>
    </lineage>
</organism>
<comment type="caution">
    <text evidence="2">The sequence shown here is derived from an EMBL/GenBank/DDBJ whole genome shotgun (WGS) entry which is preliminary data.</text>
</comment>
<dbReference type="Gene3D" id="3.50.50.60">
    <property type="entry name" value="FAD/NAD(P)-binding domain"/>
    <property type="match status" value="1"/>
</dbReference>
<dbReference type="SUPFAM" id="SSF51905">
    <property type="entry name" value="FAD/NAD(P)-binding domain"/>
    <property type="match status" value="1"/>
</dbReference>